<organism evidence="3 4">
    <name type="scientific">Lysobacter brunescens</name>
    <dbReference type="NCBI Taxonomy" id="262323"/>
    <lineage>
        <taxon>Bacteria</taxon>
        <taxon>Pseudomonadati</taxon>
        <taxon>Pseudomonadota</taxon>
        <taxon>Gammaproteobacteria</taxon>
        <taxon>Lysobacterales</taxon>
        <taxon>Lysobacteraceae</taxon>
        <taxon>Lysobacter</taxon>
    </lineage>
</organism>
<keyword evidence="2" id="KW-0472">Membrane</keyword>
<evidence type="ECO:0000313" key="3">
    <source>
        <dbReference type="EMBL" id="MFD0727588.1"/>
    </source>
</evidence>
<feature type="transmembrane region" description="Helical" evidence="2">
    <location>
        <begin position="49"/>
        <end position="68"/>
    </location>
</feature>
<dbReference type="Proteomes" id="UP001597110">
    <property type="component" value="Unassembled WGS sequence"/>
</dbReference>
<evidence type="ECO:0000256" key="2">
    <source>
        <dbReference type="SAM" id="Phobius"/>
    </source>
</evidence>
<keyword evidence="4" id="KW-1185">Reference proteome</keyword>
<feature type="compositionally biased region" description="Basic and acidic residues" evidence="1">
    <location>
        <begin position="94"/>
        <end position="103"/>
    </location>
</feature>
<evidence type="ECO:0000256" key="1">
    <source>
        <dbReference type="SAM" id="MobiDB-lite"/>
    </source>
</evidence>
<evidence type="ECO:0000313" key="4">
    <source>
        <dbReference type="Proteomes" id="UP001597110"/>
    </source>
</evidence>
<protein>
    <recommendedName>
        <fullName evidence="5">Transmembrane protein</fullName>
    </recommendedName>
</protein>
<gene>
    <name evidence="3" type="ORF">ACFQ0E_18505</name>
</gene>
<keyword evidence="2" id="KW-0812">Transmembrane</keyword>
<feature type="transmembrane region" description="Helical" evidence="2">
    <location>
        <begin position="21"/>
        <end position="43"/>
    </location>
</feature>
<name>A0ABW2YI46_9GAMM</name>
<comment type="caution">
    <text evidence="3">The sequence shown here is derived from an EMBL/GenBank/DDBJ whole genome shotgun (WGS) entry which is preliminary data.</text>
</comment>
<keyword evidence="2" id="KW-1133">Transmembrane helix</keyword>
<dbReference type="EMBL" id="JBHTIF010000006">
    <property type="protein sequence ID" value="MFD0727588.1"/>
    <property type="molecule type" value="Genomic_DNA"/>
</dbReference>
<sequence>MTDLSSPPDDLTPGQRKFWKALYAISASVLVCCVIVIVAGYTFGSVPSWTYWLALGSGFLAMVSAFQLKSDERDEAAEEGTHLSRTGVRSSSSRWDDRVDFDD</sequence>
<feature type="region of interest" description="Disordered" evidence="1">
    <location>
        <begin position="76"/>
        <end position="103"/>
    </location>
</feature>
<proteinExistence type="predicted"/>
<dbReference type="RefSeq" id="WP_386826390.1">
    <property type="nucleotide sequence ID" value="NZ_JBHTIF010000006.1"/>
</dbReference>
<evidence type="ECO:0008006" key="5">
    <source>
        <dbReference type="Google" id="ProtNLM"/>
    </source>
</evidence>
<reference evidence="4" key="1">
    <citation type="journal article" date="2019" name="Int. J. Syst. Evol. Microbiol.">
        <title>The Global Catalogue of Microorganisms (GCM) 10K type strain sequencing project: providing services to taxonomists for standard genome sequencing and annotation.</title>
        <authorList>
            <consortium name="The Broad Institute Genomics Platform"/>
            <consortium name="The Broad Institute Genome Sequencing Center for Infectious Disease"/>
            <person name="Wu L."/>
            <person name="Ma J."/>
        </authorList>
    </citation>
    <scope>NUCLEOTIDE SEQUENCE [LARGE SCALE GENOMIC DNA]</scope>
    <source>
        <strain evidence="4">CCUG 55585</strain>
    </source>
</reference>
<accession>A0ABW2YI46</accession>